<dbReference type="Proteomes" id="UP000197025">
    <property type="component" value="Unassembled WGS sequence"/>
</dbReference>
<gene>
    <name evidence="1" type="ORF">SAMN02746019_00006970</name>
</gene>
<evidence type="ECO:0000313" key="1">
    <source>
        <dbReference type="EMBL" id="SNB63754.1"/>
    </source>
</evidence>
<dbReference type="RefSeq" id="WP_088570957.1">
    <property type="nucleotide sequence ID" value="NZ_FYEK01000027.1"/>
</dbReference>
<dbReference type="AlphaFoldDB" id="A0A212QW38"/>
<name>A0A212QW38_9CHLR</name>
<accession>A0A212QW38</accession>
<sequence>MDLDRLLDLLPHPVRAEAFRLWASGAVHLRTLGPEVWIASISTESRAMETRWRRPGPEEARAPEALRIRGCGCRSAKPCAHEGAAWLALLFDGGGLPEEAQAELQRLEAQLEPQTAVELLRLARRRRWALPRGRKPELVRRLAARLSVYYRLGLWREELDPELERLLGLIRLLGQERVDPEELEARWMRWAEGDRLTFRAVWRRAIQQGLLIPCALGHDGRPRPHAHLPATLPLSQLPPPVFPATVYRGFPPEQTVAAPPLRLLLEEARRWWVLRPPARILRLHPQAHRFPWLWGWPHDPEEVEALLARHAGSPPPYEWLTVPAEEFDPRAVEALGERMGLPWEGAAFIAEILWRLSGEGSGEAFPFAPGIGEEDPIARWWEIWRSGATRFEIAWLRRRDPTVRLVRSLGWMGGIEQLYYEWGRGRKALIELLATLPDEWVDWMDLARAVEAAQPPGFAQDRLDQPWRLVRGRPAQEPVPIAEHLRAYLEGTLFWLGAVALVYEGGSLRAFRLTAQGRRWIRGEIPGAEEPESLPETQWLDERTWSVRPGPEAAPLLWLSGRIGRPMGSPFVFALDEERIAEVFREGYRPEEILSRFEACGLPPTAALRTALERVWDSMRRVQVFEEVTILEAEDPWTLQELLAATGLGSAIRGWLAPHVVVIEEAALERLLKELRDRGYFPTVVEG</sequence>
<proteinExistence type="predicted"/>
<evidence type="ECO:0000313" key="2">
    <source>
        <dbReference type="Proteomes" id="UP000197025"/>
    </source>
</evidence>
<dbReference type="EMBL" id="FYEK01000027">
    <property type="protein sequence ID" value="SNB63754.1"/>
    <property type="molecule type" value="Genomic_DNA"/>
</dbReference>
<evidence type="ECO:0008006" key="3">
    <source>
        <dbReference type="Google" id="ProtNLM"/>
    </source>
</evidence>
<keyword evidence="2" id="KW-1185">Reference proteome</keyword>
<organism evidence="1 2">
    <name type="scientific">Thermoflexus hugenholtzii JAD2</name>
    <dbReference type="NCBI Taxonomy" id="877466"/>
    <lineage>
        <taxon>Bacteria</taxon>
        <taxon>Bacillati</taxon>
        <taxon>Chloroflexota</taxon>
        <taxon>Thermoflexia</taxon>
        <taxon>Thermoflexales</taxon>
        <taxon>Thermoflexaceae</taxon>
        <taxon>Thermoflexus</taxon>
    </lineage>
</organism>
<reference evidence="2" key="1">
    <citation type="submission" date="2017-06" db="EMBL/GenBank/DDBJ databases">
        <authorList>
            <person name="Varghese N."/>
            <person name="Submissions S."/>
        </authorList>
    </citation>
    <scope>NUCLEOTIDE SEQUENCE [LARGE SCALE GENOMIC DNA]</scope>
    <source>
        <strain evidence="2">JAD2</strain>
    </source>
</reference>
<dbReference type="InParanoid" id="A0A212QW38"/>
<protein>
    <recommendedName>
        <fullName evidence="3">SWIM-type domain-containing protein</fullName>
    </recommendedName>
</protein>